<gene>
    <name evidence="1" type="ORF">LSINAPIS_LOCUS13388</name>
</gene>
<dbReference type="Proteomes" id="UP000324832">
    <property type="component" value="Unassembled WGS sequence"/>
</dbReference>
<evidence type="ECO:0000313" key="2">
    <source>
        <dbReference type="Proteomes" id="UP000324832"/>
    </source>
</evidence>
<evidence type="ECO:0000313" key="1">
    <source>
        <dbReference type="EMBL" id="VVD03379.1"/>
    </source>
</evidence>
<proteinExistence type="predicted"/>
<dbReference type="EMBL" id="FZQP02006744">
    <property type="protein sequence ID" value="VVD03379.1"/>
    <property type="molecule type" value="Genomic_DNA"/>
</dbReference>
<name>A0A5E4R0C3_9NEOP</name>
<organism evidence="1 2">
    <name type="scientific">Leptidea sinapis</name>
    <dbReference type="NCBI Taxonomy" id="189913"/>
    <lineage>
        <taxon>Eukaryota</taxon>
        <taxon>Metazoa</taxon>
        <taxon>Ecdysozoa</taxon>
        <taxon>Arthropoda</taxon>
        <taxon>Hexapoda</taxon>
        <taxon>Insecta</taxon>
        <taxon>Pterygota</taxon>
        <taxon>Neoptera</taxon>
        <taxon>Endopterygota</taxon>
        <taxon>Lepidoptera</taxon>
        <taxon>Glossata</taxon>
        <taxon>Ditrysia</taxon>
        <taxon>Papilionoidea</taxon>
        <taxon>Pieridae</taxon>
        <taxon>Dismorphiinae</taxon>
        <taxon>Leptidea</taxon>
    </lineage>
</organism>
<reference evidence="1 2" key="1">
    <citation type="submission" date="2017-07" db="EMBL/GenBank/DDBJ databases">
        <authorList>
            <person name="Talla V."/>
            <person name="Backstrom N."/>
        </authorList>
    </citation>
    <scope>NUCLEOTIDE SEQUENCE [LARGE SCALE GENOMIC DNA]</scope>
</reference>
<dbReference type="AlphaFoldDB" id="A0A5E4R0C3"/>
<keyword evidence="2" id="KW-1185">Reference proteome</keyword>
<sequence length="94" mass="10393">MYLIVLDPGGRQRRERRHVVPGKHTGALQSLTPALVPTVAASLADRHPGCVVELHEGDGEYAKPLFHAPFGPVLVHASLHFYYRTWNTIGSLEI</sequence>
<accession>A0A5E4R0C3</accession>
<protein>
    <submittedName>
        <fullName evidence="1">Uncharacterized protein</fullName>
    </submittedName>
</protein>